<evidence type="ECO:0000256" key="1">
    <source>
        <dbReference type="ARBA" id="ARBA00005843"/>
    </source>
</evidence>
<feature type="compositionally biased region" description="Low complexity" evidence="3">
    <location>
        <begin position="303"/>
        <end position="333"/>
    </location>
</feature>
<name>A0ABQ8X9H5_9EUKA</name>
<evidence type="ECO:0000259" key="4">
    <source>
        <dbReference type="PROSITE" id="PS50011"/>
    </source>
</evidence>
<dbReference type="InterPro" id="IPR051681">
    <property type="entry name" value="Ser/Thr_Kinases-Pseudokinases"/>
</dbReference>
<dbReference type="Gene3D" id="1.10.510.10">
    <property type="entry name" value="Transferase(Phosphotransferase) domain 1"/>
    <property type="match status" value="1"/>
</dbReference>
<comment type="caution">
    <text evidence="5">The sequence shown here is derived from an EMBL/GenBank/DDBJ whole genome shotgun (WGS) entry which is preliminary data.</text>
</comment>
<dbReference type="SMART" id="SM00220">
    <property type="entry name" value="S_TKc"/>
    <property type="match status" value="1"/>
</dbReference>
<dbReference type="InterPro" id="IPR000719">
    <property type="entry name" value="Prot_kinase_dom"/>
</dbReference>
<evidence type="ECO:0000256" key="2">
    <source>
        <dbReference type="PROSITE-ProRule" id="PRU00023"/>
    </source>
</evidence>
<evidence type="ECO:0000256" key="3">
    <source>
        <dbReference type="SAM" id="MobiDB-lite"/>
    </source>
</evidence>
<organism evidence="5 6">
    <name type="scientific">Anaeramoeba flamelloides</name>
    <dbReference type="NCBI Taxonomy" id="1746091"/>
    <lineage>
        <taxon>Eukaryota</taxon>
        <taxon>Metamonada</taxon>
        <taxon>Anaeramoebidae</taxon>
        <taxon>Anaeramoeba</taxon>
    </lineage>
</organism>
<sequence>MMIGTKLVQSINWGDFDTIKEHIKESNVNSKTEEGLTALMLVCSLATTSVESVRYLLKIGADPNLAQTSHPHSTALHHLCKNSCDLETIKTLLAAGANPNLKESETHCLPLHFLCSNQKVKIEKIQLFLKTKDIDINCETHLKSTPLHLLCNNQFSDIYCIQLLLNFGADPKLIDSHKQQTAFHIFCQNHPKLKKAIFQNFITSGTLLNHSDANGMTPLFILTNRTIKKKGLITFLLEKGANPSLSDNKGVTPLINANNKNNQIAIREIKEFVSKKSKKNKSKFSRSRSIPIKPTKYTIELINNSGNNNNNKNQNKNSSSNDSISSSSSSSSSEKNDKDEVKPKHTPKKNKSKEKKRKKSKSQLQSPVRSTKIKLEKNYTTDPIRRKKLFKSGSSKILRTILEFDQNEMFNQSPILRKNATNSTRFHEIPRDHLTIIQKIGEGSSKKVYKGKWLGNVVAISKLKQSNKFDTEQINSFMQEFLVLCSLRNPNILTFYGACTETQPLLFVTEYCNGGDLYTKLQKNIKISKKKKIQIALQISRGVHYLHSNNIVHRDLKSPNILLDHQSNIKIIDFGLAKTINSSRNVQNNTIVGTPRWMAPELLRGEQNYTNKIDIYSLGIILWEISKREIPFKEINPFQFSIIVGIKKQRPEIQENDLFYELITMCWDHDPENRPNIQSIINHLENLL</sequence>
<dbReference type="SUPFAM" id="SSF48403">
    <property type="entry name" value="Ankyrin repeat"/>
    <property type="match status" value="1"/>
</dbReference>
<feature type="repeat" description="ANK" evidence="2">
    <location>
        <begin position="142"/>
        <end position="176"/>
    </location>
</feature>
<feature type="region of interest" description="Disordered" evidence="3">
    <location>
        <begin position="301"/>
        <end position="379"/>
    </location>
</feature>
<dbReference type="InterPro" id="IPR008271">
    <property type="entry name" value="Ser/Thr_kinase_AS"/>
</dbReference>
<dbReference type="Gene3D" id="1.25.40.20">
    <property type="entry name" value="Ankyrin repeat-containing domain"/>
    <property type="match status" value="2"/>
</dbReference>
<proteinExistence type="inferred from homology"/>
<dbReference type="PRINTS" id="PR00109">
    <property type="entry name" value="TYRKINASE"/>
</dbReference>
<keyword evidence="5" id="KW-0808">Transferase</keyword>
<dbReference type="SMART" id="SM00248">
    <property type="entry name" value="ANK"/>
    <property type="match status" value="6"/>
</dbReference>
<dbReference type="PROSITE" id="PS00108">
    <property type="entry name" value="PROTEIN_KINASE_ST"/>
    <property type="match status" value="1"/>
</dbReference>
<evidence type="ECO:0000313" key="5">
    <source>
        <dbReference type="EMBL" id="KAJ6229194.1"/>
    </source>
</evidence>
<dbReference type="CDD" id="cd13999">
    <property type="entry name" value="STKc_MAP3K-like"/>
    <property type="match status" value="1"/>
</dbReference>
<keyword evidence="6" id="KW-1185">Reference proteome</keyword>
<dbReference type="SUPFAM" id="SSF56112">
    <property type="entry name" value="Protein kinase-like (PK-like)"/>
    <property type="match status" value="1"/>
</dbReference>
<keyword evidence="5" id="KW-0418">Kinase</keyword>
<keyword evidence="2" id="KW-0040">ANK repeat</keyword>
<feature type="repeat" description="ANK" evidence="2">
    <location>
        <begin position="214"/>
        <end position="248"/>
    </location>
</feature>
<dbReference type="Pfam" id="PF00069">
    <property type="entry name" value="Pkinase"/>
    <property type="match status" value="1"/>
</dbReference>
<dbReference type="Proteomes" id="UP001150062">
    <property type="component" value="Unassembled WGS sequence"/>
</dbReference>
<feature type="repeat" description="ANK" evidence="2">
    <location>
        <begin position="34"/>
        <end position="68"/>
    </location>
</feature>
<dbReference type="PANTHER" id="PTHR44329">
    <property type="entry name" value="SERINE/THREONINE-PROTEIN KINASE TNNI3K-RELATED"/>
    <property type="match status" value="1"/>
</dbReference>
<reference evidence="5" key="1">
    <citation type="submission" date="2022-08" db="EMBL/GenBank/DDBJ databases">
        <title>Novel sulfate-reducing endosymbionts in the free-living metamonad Anaeramoeba.</title>
        <authorList>
            <person name="Jerlstrom-Hultqvist J."/>
            <person name="Cepicka I."/>
            <person name="Gallot-Lavallee L."/>
            <person name="Salas-Leiva D."/>
            <person name="Curtis B.A."/>
            <person name="Zahonova K."/>
            <person name="Pipaliya S."/>
            <person name="Dacks J."/>
            <person name="Roger A.J."/>
        </authorList>
    </citation>
    <scope>NUCLEOTIDE SEQUENCE</scope>
    <source>
        <strain evidence="5">Schooner1</strain>
    </source>
</reference>
<dbReference type="Pfam" id="PF12796">
    <property type="entry name" value="Ank_2"/>
    <property type="match status" value="2"/>
</dbReference>
<dbReference type="PROSITE" id="PS50011">
    <property type="entry name" value="PROTEIN_KINASE_DOM"/>
    <property type="match status" value="1"/>
</dbReference>
<dbReference type="InterPro" id="IPR002110">
    <property type="entry name" value="Ankyrin_rpt"/>
</dbReference>
<dbReference type="InterPro" id="IPR011009">
    <property type="entry name" value="Kinase-like_dom_sf"/>
</dbReference>
<dbReference type="InterPro" id="IPR001245">
    <property type="entry name" value="Ser-Thr/Tyr_kinase_cat_dom"/>
</dbReference>
<feature type="domain" description="Protein kinase" evidence="4">
    <location>
        <begin position="434"/>
        <end position="688"/>
    </location>
</feature>
<feature type="compositionally biased region" description="Basic residues" evidence="3">
    <location>
        <begin position="344"/>
        <end position="361"/>
    </location>
</feature>
<comment type="similarity">
    <text evidence="1">Belongs to the protein kinase superfamily. TKL Ser/Thr protein kinase family.</text>
</comment>
<dbReference type="EMBL" id="JAOAOG010000323">
    <property type="protein sequence ID" value="KAJ6229194.1"/>
    <property type="molecule type" value="Genomic_DNA"/>
</dbReference>
<accession>A0ABQ8X9H5</accession>
<dbReference type="GO" id="GO:0016301">
    <property type="term" value="F:kinase activity"/>
    <property type="evidence" value="ECO:0007669"/>
    <property type="project" value="UniProtKB-KW"/>
</dbReference>
<dbReference type="PROSITE" id="PS50088">
    <property type="entry name" value="ANK_REPEAT"/>
    <property type="match status" value="3"/>
</dbReference>
<feature type="compositionally biased region" description="Basic and acidic residues" evidence="3">
    <location>
        <begin position="334"/>
        <end position="343"/>
    </location>
</feature>
<evidence type="ECO:0000313" key="6">
    <source>
        <dbReference type="Proteomes" id="UP001150062"/>
    </source>
</evidence>
<gene>
    <name evidence="5" type="ORF">M0813_08111</name>
</gene>
<dbReference type="InterPro" id="IPR036770">
    <property type="entry name" value="Ankyrin_rpt-contain_sf"/>
</dbReference>
<protein>
    <submittedName>
        <fullName evidence="5">Serine/threonine-protein kinase tnni3k-related</fullName>
    </submittedName>
</protein>